<organism evidence="1 2">
    <name type="scientific">Microdochium bolleyi</name>
    <dbReference type="NCBI Taxonomy" id="196109"/>
    <lineage>
        <taxon>Eukaryota</taxon>
        <taxon>Fungi</taxon>
        <taxon>Dikarya</taxon>
        <taxon>Ascomycota</taxon>
        <taxon>Pezizomycotina</taxon>
        <taxon>Sordariomycetes</taxon>
        <taxon>Xylariomycetidae</taxon>
        <taxon>Xylariales</taxon>
        <taxon>Microdochiaceae</taxon>
        <taxon>Microdochium</taxon>
    </lineage>
</organism>
<gene>
    <name evidence="1" type="ORF">Micbo1qcDRAFT_205667</name>
</gene>
<dbReference type="AlphaFoldDB" id="A0A136IYI8"/>
<dbReference type="InParanoid" id="A0A136IYI8"/>
<proteinExistence type="predicted"/>
<protein>
    <recommendedName>
        <fullName evidence="3">F-box domain-containing protein</fullName>
    </recommendedName>
</protein>
<name>A0A136IYI8_9PEZI</name>
<dbReference type="EMBL" id="KQ964253">
    <property type="protein sequence ID" value="KXJ90045.1"/>
    <property type="molecule type" value="Genomic_DNA"/>
</dbReference>
<evidence type="ECO:0008006" key="3">
    <source>
        <dbReference type="Google" id="ProtNLM"/>
    </source>
</evidence>
<dbReference type="OrthoDB" id="10580885at2759"/>
<keyword evidence="2" id="KW-1185">Reference proteome</keyword>
<accession>A0A136IYI8</accession>
<dbReference type="Proteomes" id="UP000070501">
    <property type="component" value="Unassembled WGS sequence"/>
</dbReference>
<sequence>MANPQPSAFLTRIPLDIRLRIYAMYMVQHTRAATRSIAPAQGHFPKLSRPPYVRRLVGFESAAQDGPPLMRACRQIATELKPLSGQHLRYVICCSESSDPDLQEEPVFSLPARCAAVATVRHLEIEWRLDNYPFFVHASQMDIIEQLQIIVPGSEVDLARHITTLRIELVSQAGPDKPNVYMVVVEAVLEHLFGCCTLLRHVEVIGLVRKEWMERLEARMGDRVHFLWGPSFDTPTWHVDARGSVEG</sequence>
<evidence type="ECO:0000313" key="1">
    <source>
        <dbReference type="EMBL" id="KXJ90045.1"/>
    </source>
</evidence>
<reference evidence="2" key="1">
    <citation type="submission" date="2016-02" db="EMBL/GenBank/DDBJ databases">
        <title>Draft genome sequence of Microdochium bolleyi, a fungal endophyte of beachgrass.</title>
        <authorList>
            <consortium name="DOE Joint Genome Institute"/>
            <person name="David A.S."/>
            <person name="May G."/>
            <person name="Haridas S."/>
            <person name="Lim J."/>
            <person name="Wang M."/>
            <person name="Labutti K."/>
            <person name="Lipzen A."/>
            <person name="Barry K."/>
            <person name="Grigoriev I.V."/>
        </authorList>
    </citation>
    <scope>NUCLEOTIDE SEQUENCE [LARGE SCALE GENOMIC DNA]</scope>
    <source>
        <strain evidence="2">J235TASD1</strain>
    </source>
</reference>
<evidence type="ECO:0000313" key="2">
    <source>
        <dbReference type="Proteomes" id="UP000070501"/>
    </source>
</evidence>